<name>A0A1X6YLB4_9RHOB</name>
<dbReference type="EMBL" id="FWFK01000001">
    <property type="protein sequence ID" value="SLN24614.1"/>
    <property type="molecule type" value="Genomic_DNA"/>
</dbReference>
<sequence length="325" mass="35305">MTRILQDTGWRDADAQPLAGDASSRRYTRLSREGARAILMEDPDGDVTRFARLAEWLRGIGLSAPEILGIDADAGTMLLEDLGDDLFARLASTDPGREEDLYRVAADVLVTLHSVDPPEGLLRADPAFLAAQTDLAFDWYLARAGAPDQGLKAEVAAVFETILERHAPEPRVCVLRDYHAENMIWLPAREGAARAGLLDFQDAVIGHPAYDLVSLIEDARRDVAPAAAAAARSYYLSHSGETPEAFGAAYAALGAQRNLRILGVFARLAATRGKPGYIDLIPRVWRHLKTDLAHPALAPLVPLLTRLPAPEPACLDRLRPTCPTP</sequence>
<dbReference type="AlphaFoldDB" id="A0A1X6YLB4"/>
<dbReference type="Proteomes" id="UP000193570">
    <property type="component" value="Unassembled WGS sequence"/>
</dbReference>
<dbReference type="SUPFAM" id="SSF56112">
    <property type="entry name" value="Protein kinase-like (PK-like)"/>
    <property type="match status" value="1"/>
</dbReference>
<dbReference type="InterPro" id="IPR002575">
    <property type="entry name" value="Aminoglycoside_PTrfase"/>
</dbReference>
<protein>
    <submittedName>
        <fullName evidence="2">Phosphotransferase enzyme family protein</fullName>
    </submittedName>
</protein>
<dbReference type="Gene3D" id="3.30.200.20">
    <property type="entry name" value="Phosphorylase Kinase, domain 1"/>
    <property type="match status" value="1"/>
</dbReference>
<keyword evidence="2" id="KW-0808">Transferase</keyword>
<dbReference type="GO" id="GO:0016740">
    <property type="term" value="F:transferase activity"/>
    <property type="evidence" value="ECO:0007669"/>
    <property type="project" value="UniProtKB-KW"/>
</dbReference>
<dbReference type="Gene3D" id="3.90.1200.10">
    <property type="match status" value="1"/>
</dbReference>
<feature type="domain" description="Aminoglycoside phosphotransferase" evidence="1">
    <location>
        <begin position="15"/>
        <end position="236"/>
    </location>
</feature>
<organism evidence="2 3">
    <name type="scientific">Roseivivax jejudonensis</name>
    <dbReference type="NCBI Taxonomy" id="1529041"/>
    <lineage>
        <taxon>Bacteria</taxon>
        <taxon>Pseudomonadati</taxon>
        <taxon>Pseudomonadota</taxon>
        <taxon>Alphaproteobacteria</taxon>
        <taxon>Rhodobacterales</taxon>
        <taxon>Roseobacteraceae</taxon>
        <taxon>Roseivivax</taxon>
    </lineage>
</organism>
<dbReference type="InterPro" id="IPR011009">
    <property type="entry name" value="Kinase-like_dom_sf"/>
</dbReference>
<keyword evidence="3" id="KW-1185">Reference proteome</keyword>
<dbReference type="RefSeq" id="WP_085790708.1">
    <property type="nucleotide sequence ID" value="NZ_FWFK01000001.1"/>
</dbReference>
<dbReference type="OrthoDB" id="9809275at2"/>
<dbReference type="Pfam" id="PF01636">
    <property type="entry name" value="APH"/>
    <property type="match status" value="1"/>
</dbReference>
<evidence type="ECO:0000313" key="3">
    <source>
        <dbReference type="Proteomes" id="UP000193570"/>
    </source>
</evidence>
<evidence type="ECO:0000259" key="1">
    <source>
        <dbReference type="Pfam" id="PF01636"/>
    </source>
</evidence>
<accession>A0A1X6YLB4</accession>
<gene>
    <name evidence="2" type="ORF">ROJ8625_01014</name>
</gene>
<reference evidence="2 3" key="1">
    <citation type="submission" date="2017-03" db="EMBL/GenBank/DDBJ databases">
        <authorList>
            <person name="Afonso C.L."/>
            <person name="Miller P.J."/>
            <person name="Scott M.A."/>
            <person name="Spackman E."/>
            <person name="Goraichik I."/>
            <person name="Dimitrov K.M."/>
            <person name="Suarez D.L."/>
            <person name="Swayne D.E."/>
        </authorList>
    </citation>
    <scope>NUCLEOTIDE SEQUENCE [LARGE SCALE GENOMIC DNA]</scope>
    <source>
        <strain evidence="2 3">CECT 8625</strain>
    </source>
</reference>
<evidence type="ECO:0000313" key="2">
    <source>
        <dbReference type="EMBL" id="SLN24614.1"/>
    </source>
</evidence>
<proteinExistence type="predicted"/>